<organism evidence="3 4">
    <name type="scientific">Dispira parvispora</name>
    <dbReference type="NCBI Taxonomy" id="1520584"/>
    <lineage>
        <taxon>Eukaryota</taxon>
        <taxon>Fungi</taxon>
        <taxon>Fungi incertae sedis</taxon>
        <taxon>Zoopagomycota</taxon>
        <taxon>Kickxellomycotina</taxon>
        <taxon>Dimargaritomycetes</taxon>
        <taxon>Dimargaritales</taxon>
        <taxon>Dimargaritaceae</taxon>
        <taxon>Dispira</taxon>
    </lineage>
</organism>
<keyword evidence="2" id="KW-0732">Signal</keyword>
<comment type="caution">
    <text evidence="3">The sequence shown here is derived from an EMBL/GenBank/DDBJ whole genome shotgun (WGS) entry which is preliminary data.</text>
</comment>
<proteinExistence type="predicted"/>
<evidence type="ECO:0000313" key="4">
    <source>
        <dbReference type="Proteomes" id="UP001150925"/>
    </source>
</evidence>
<reference evidence="3" key="1">
    <citation type="submission" date="2022-07" db="EMBL/GenBank/DDBJ databases">
        <title>Phylogenomic reconstructions and comparative analyses of Kickxellomycotina fungi.</title>
        <authorList>
            <person name="Reynolds N.K."/>
            <person name="Stajich J.E."/>
            <person name="Barry K."/>
            <person name="Grigoriev I.V."/>
            <person name="Crous P."/>
            <person name="Smith M.E."/>
        </authorList>
    </citation>
    <scope>NUCLEOTIDE SEQUENCE</scope>
    <source>
        <strain evidence="3">RSA 1196</strain>
    </source>
</reference>
<sequence>MIGLSSRKVVAVGLLFLATFPLTYADALPFDDTLGEVYESFSDSTQCSYVLSSKLGGKPSAKVRDMLNEYKNSDPDNREYSAEEMQDPVVVNALDDLQEVSEQLQSSIDEAYPEILQLVDLGEKNCEEVIQDFDLRRQDIDFWGFWKLKNFIKAKHSTAPKKLRVIEALADFQLVISKDISKAVAEKVAARPLGIRSKRHHGDDVVTKYSKSPHGRSSISGLAPQMDNSNFGDSAFLDAHGPIPMYENAQNSLNPYNSPSYSEAARYGQSSVSSQSGFQGGLGESKQYYSRNPVPHFPEQSQPQQPYSKNSYRHFPKQQQRHYYGIPVHHASEQPRQHDSGNPFYGVSNQNQRIPDSFRWRERLSYPPNQWGQNIHNMNTLDSTGTLSHHHMDAVEQHSK</sequence>
<evidence type="ECO:0000256" key="1">
    <source>
        <dbReference type="SAM" id="MobiDB-lite"/>
    </source>
</evidence>
<feature type="compositionally biased region" description="Low complexity" evidence="1">
    <location>
        <begin position="257"/>
        <end position="277"/>
    </location>
</feature>
<dbReference type="Proteomes" id="UP001150925">
    <property type="component" value="Unassembled WGS sequence"/>
</dbReference>
<evidence type="ECO:0000313" key="3">
    <source>
        <dbReference type="EMBL" id="KAJ1961852.1"/>
    </source>
</evidence>
<dbReference type="EMBL" id="JANBPY010001057">
    <property type="protein sequence ID" value="KAJ1961852.1"/>
    <property type="molecule type" value="Genomic_DNA"/>
</dbReference>
<dbReference type="AlphaFoldDB" id="A0A9W8E6T5"/>
<keyword evidence="4" id="KW-1185">Reference proteome</keyword>
<feature type="region of interest" description="Disordered" evidence="1">
    <location>
        <begin position="201"/>
        <end position="224"/>
    </location>
</feature>
<accession>A0A9W8E6T5</accession>
<evidence type="ECO:0000256" key="2">
    <source>
        <dbReference type="SAM" id="SignalP"/>
    </source>
</evidence>
<feature type="region of interest" description="Disordered" evidence="1">
    <location>
        <begin position="257"/>
        <end position="310"/>
    </location>
</feature>
<feature type="compositionally biased region" description="Polar residues" evidence="1">
    <location>
        <begin position="299"/>
        <end position="310"/>
    </location>
</feature>
<feature type="compositionally biased region" description="Polar residues" evidence="1">
    <location>
        <begin position="215"/>
        <end position="224"/>
    </location>
</feature>
<feature type="signal peptide" evidence="2">
    <location>
        <begin position="1"/>
        <end position="25"/>
    </location>
</feature>
<gene>
    <name evidence="3" type="ORF">IWQ62_003723</name>
</gene>
<protein>
    <submittedName>
        <fullName evidence="3">Uncharacterized protein</fullName>
    </submittedName>
</protein>
<feature type="chain" id="PRO_5040995287" evidence="2">
    <location>
        <begin position="26"/>
        <end position="400"/>
    </location>
</feature>
<name>A0A9W8E6T5_9FUNG</name>